<dbReference type="AlphaFoldDB" id="U6JSU8"/>
<sequence>MAAEPPHSASGGPHLGAPFRGPLKQKLQWCCLLLVLLLFCCPLDAYAATAATATATAAAAAAAAAALLLPLPACSKKVFGIAKGGKFEAIGDFCFSVPPGLSGALVAETMLQEEGHELLIHSKSATEEYREAYLKAGVSIDDAEEEGLVAACNALQANARAVDSSMDGKDMTAWYLWFERE</sequence>
<keyword evidence="3" id="KW-1185">Reference proteome</keyword>
<gene>
    <name evidence="2" type="ORF">EMH_0001700</name>
</gene>
<feature type="transmembrane region" description="Helical" evidence="1">
    <location>
        <begin position="29"/>
        <end position="47"/>
    </location>
</feature>
<dbReference type="Proteomes" id="UP000030744">
    <property type="component" value="Unassembled WGS sequence"/>
</dbReference>
<dbReference type="RefSeq" id="XP_013351109.1">
    <property type="nucleotide sequence ID" value="XM_013495655.1"/>
</dbReference>
<dbReference type="OrthoDB" id="9975959at2759"/>
<keyword evidence="1" id="KW-0812">Transmembrane</keyword>
<protein>
    <submittedName>
        <fullName evidence="2">Uncharacterized protein</fullName>
    </submittedName>
</protein>
<keyword evidence="1" id="KW-0472">Membrane</keyword>
<reference evidence="2" key="1">
    <citation type="submission" date="2013-10" db="EMBL/GenBank/DDBJ databases">
        <title>Genomic analysis of the causative agents of coccidiosis in chickens.</title>
        <authorList>
            <person name="Reid A.J."/>
            <person name="Blake D."/>
            <person name="Billington K."/>
            <person name="Browne H."/>
            <person name="Dunn M."/>
            <person name="Hung S."/>
            <person name="Kawahara F."/>
            <person name="Miranda-Saavedra D."/>
            <person name="Mourier T."/>
            <person name="Nagra H."/>
            <person name="Otto T.D."/>
            <person name="Rawlings N."/>
            <person name="Sanchez A."/>
            <person name="Sanders M."/>
            <person name="Subramaniam C."/>
            <person name="Tay Y."/>
            <person name="Dear P."/>
            <person name="Doerig C."/>
            <person name="Gruber A."/>
            <person name="Parkinson J."/>
            <person name="Shirley M."/>
            <person name="Wan K.L."/>
            <person name="Berriman M."/>
            <person name="Tomley F."/>
            <person name="Pain A."/>
        </authorList>
    </citation>
    <scope>NUCLEOTIDE SEQUENCE [LARGE SCALE GENOMIC DNA]</scope>
    <source>
        <strain evidence="2">Houghton</strain>
    </source>
</reference>
<dbReference type="EMBL" id="HG681417">
    <property type="protein sequence ID" value="CDJ28535.1"/>
    <property type="molecule type" value="Genomic_DNA"/>
</dbReference>
<organism evidence="2 3">
    <name type="scientific">Eimeria mitis</name>
    <dbReference type="NCBI Taxonomy" id="44415"/>
    <lineage>
        <taxon>Eukaryota</taxon>
        <taxon>Sar</taxon>
        <taxon>Alveolata</taxon>
        <taxon>Apicomplexa</taxon>
        <taxon>Conoidasida</taxon>
        <taxon>Coccidia</taxon>
        <taxon>Eucoccidiorida</taxon>
        <taxon>Eimeriorina</taxon>
        <taxon>Eimeriidae</taxon>
        <taxon>Eimeria</taxon>
    </lineage>
</organism>
<proteinExistence type="predicted"/>
<keyword evidence="1" id="KW-1133">Transmembrane helix</keyword>
<feature type="transmembrane region" description="Helical" evidence="1">
    <location>
        <begin position="53"/>
        <end position="73"/>
    </location>
</feature>
<name>U6JSU8_9EIME</name>
<evidence type="ECO:0000256" key="1">
    <source>
        <dbReference type="SAM" id="Phobius"/>
    </source>
</evidence>
<dbReference type="GeneID" id="25375245"/>
<evidence type="ECO:0000313" key="2">
    <source>
        <dbReference type="EMBL" id="CDJ28535.1"/>
    </source>
</evidence>
<reference evidence="2" key="2">
    <citation type="submission" date="2013-10" db="EMBL/GenBank/DDBJ databases">
        <authorList>
            <person name="Aslett M."/>
        </authorList>
    </citation>
    <scope>NUCLEOTIDE SEQUENCE [LARGE SCALE GENOMIC DNA]</scope>
    <source>
        <strain evidence="2">Houghton</strain>
    </source>
</reference>
<evidence type="ECO:0000313" key="3">
    <source>
        <dbReference type="Proteomes" id="UP000030744"/>
    </source>
</evidence>
<dbReference type="VEuPathDB" id="ToxoDB:EMH_0001700"/>
<accession>U6JSU8</accession>